<protein>
    <submittedName>
        <fullName evidence="2">Uncharacterized protein</fullName>
    </submittedName>
</protein>
<name>A0A8H7Y4M7_PSICU</name>
<feature type="region of interest" description="Disordered" evidence="1">
    <location>
        <begin position="116"/>
        <end position="146"/>
    </location>
</feature>
<comment type="caution">
    <text evidence="2">The sequence shown here is derived from an EMBL/GenBank/DDBJ whole genome shotgun (WGS) entry which is preliminary data.</text>
</comment>
<sequence length="492" mass="55685">MTTAADLVPTAFEEQPRGRFAPLTLGSIEAELLSIKPDPRFPHLSLVWLQFPNAGLTYNRDGERITATGTAHACFHFRNNQPFVYWMAERMSINADLLDFPQPDDAEMLDPESDLEYLPEPASDQSEPNVTRLNAGASPALPIDPGNKRHVPALKNNHAGQYDSRASNHTFTPNKIMVQDNTDTKDNTTTLNNPSERNLQVLFTTQSIKDALGQLEGTAQSQRREELAGFKGKVNKEGQGTISGAHIAILEACQHFFTMRCFSVHVNSNSEDNALKETPLPSVQDAIWRYVPCMDLLFSREFSDNICINTESGPKYFTPPFTIQAWVETHHLYLPVPERKYNAIWYPDLFHYEFSYDEQQIIWAIYQQLQRTNNITDTIPMHFREGGYIEGYYESIPPIWAPFVCIRFPILNRLLACVADVWPTSIFGSFVALKQAKPLASVVNKSQQQESEPNELHYSTAPRSSPISLPEDTELQPHTFTTPIHISYHLLG</sequence>
<evidence type="ECO:0000256" key="1">
    <source>
        <dbReference type="SAM" id="MobiDB-lite"/>
    </source>
</evidence>
<feature type="compositionally biased region" description="Polar residues" evidence="1">
    <location>
        <begin position="123"/>
        <end position="132"/>
    </location>
</feature>
<gene>
    <name evidence="2" type="ORF">JR316_003289</name>
</gene>
<dbReference type="EMBL" id="JAFIQS010000003">
    <property type="protein sequence ID" value="KAG5171204.1"/>
    <property type="molecule type" value="Genomic_DNA"/>
</dbReference>
<evidence type="ECO:0000313" key="2">
    <source>
        <dbReference type="EMBL" id="KAG5171204.1"/>
    </source>
</evidence>
<feature type="region of interest" description="Disordered" evidence="1">
    <location>
        <begin position="444"/>
        <end position="475"/>
    </location>
</feature>
<organism evidence="2">
    <name type="scientific">Psilocybe cubensis</name>
    <name type="common">Psychedelic mushroom</name>
    <name type="synonym">Stropharia cubensis</name>
    <dbReference type="NCBI Taxonomy" id="181762"/>
    <lineage>
        <taxon>Eukaryota</taxon>
        <taxon>Fungi</taxon>
        <taxon>Dikarya</taxon>
        <taxon>Basidiomycota</taxon>
        <taxon>Agaricomycotina</taxon>
        <taxon>Agaricomycetes</taxon>
        <taxon>Agaricomycetidae</taxon>
        <taxon>Agaricales</taxon>
        <taxon>Agaricineae</taxon>
        <taxon>Strophariaceae</taxon>
        <taxon>Psilocybe</taxon>
    </lineage>
</organism>
<dbReference type="AlphaFoldDB" id="A0A8H7Y4M7"/>
<accession>A0A8H7Y4M7</accession>
<proteinExistence type="predicted"/>
<reference evidence="2" key="1">
    <citation type="submission" date="2021-02" db="EMBL/GenBank/DDBJ databases">
        <title>Psilocybe cubensis genome.</title>
        <authorList>
            <person name="Mckernan K.J."/>
            <person name="Crawford S."/>
            <person name="Trippe A."/>
            <person name="Kane L.T."/>
            <person name="Mclaughlin S."/>
        </authorList>
    </citation>
    <scope>NUCLEOTIDE SEQUENCE [LARGE SCALE GENOMIC DNA]</scope>
    <source>
        <strain evidence="2">MGC-MH-2018</strain>
    </source>
</reference>